<dbReference type="KEGG" id="bpl:BURPS1106A_A2123"/>
<dbReference type="AlphaFoldDB" id="A3P746"/>
<feature type="compositionally biased region" description="Basic residues" evidence="1">
    <location>
        <begin position="12"/>
        <end position="32"/>
    </location>
</feature>
<dbReference type="Proteomes" id="UP000006738">
    <property type="component" value="Chromosome II"/>
</dbReference>
<protein>
    <submittedName>
        <fullName evidence="2">Uncharacterized protein</fullName>
    </submittedName>
</protein>
<proteinExistence type="predicted"/>
<name>A3P746_BURP0</name>
<gene>
    <name evidence="2" type="ordered locus">BURPS1106A_A2123</name>
</gene>
<evidence type="ECO:0000313" key="2">
    <source>
        <dbReference type="EMBL" id="ABN95548.1"/>
    </source>
</evidence>
<feature type="region of interest" description="Disordered" evidence="1">
    <location>
        <begin position="1"/>
        <end position="41"/>
    </location>
</feature>
<evidence type="ECO:0000256" key="1">
    <source>
        <dbReference type="SAM" id="MobiDB-lite"/>
    </source>
</evidence>
<dbReference type="EMBL" id="CP000573">
    <property type="protein sequence ID" value="ABN95548.1"/>
    <property type="molecule type" value="Genomic_DNA"/>
</dbReference>
<reference evidence="3" key="1">
    <citation type="submission" date="2007-02" db="EMBL/GenBank/DDBJ databases">
        <authorList>
            <person name="DeShazer D."/>
            <person name="Woods D.E."/>
            <person name="Nierman W.C."/>
        </authorList>
    </citation>
    <scope>NUCLEOTIDE SEQUENCE [LARGE SCALE GENOMIC DNA]</scope>
    <source>
        <strain evidence="3">1106a</strain>
    </source>
</reference>
<organism evidence="2 3">
    <name type="scientific">Burkholderia pseudomallei (strain 1106a)</name>
    <dbReference type="NCBI Taxonomy" id="357348"/>
    <lineage>
        <taxon>Bacteria</taxon>
        <taxon>Pseudomonadati</taxon>
        <taxon>Pseudomonadota</taxon>
        <taxon>Betaproteobacteria</taxon>
        <taxon>Burkholderiales</taxon>
        <taxon>Burkholderiaceae</taxon>
        <taxon>Burkholderia</taxon>
        <taxon>pseudomallei group</taxon>
    </lineage>
</organism>
<evidence type="ECO:0000313" key="3">
    <source>
        <dbReference type="Proteomes" id="UP000006738"/>
    </source>
</evidence>
<dbReference type="HOGENOM" id="CLU_1544748_0_0_4"/>
<feature type="compositionally biased region" description="Low complexity" evidence="1">
    <location>
        <begin position="1"/>
        <end position="11"/>
    </location>
</feature>
<accession>A3P746</accession>
<sequence length="173" mass="19331">MTPALALARAPAARHRTPRRPTHAHAHARVRRTAAGTNRNGCAHIHSPRSVHLAPPWKDAARHRFLAGDASSPRRVPLDMRCVRPRDTCNRIERPCPSAPAKFIRTIDDHVEQTISSMRARVHVECASAARGRIRQCSAPPRSAIYIDAPRPRAVSIRYSFGSQDRPRSRDGR</sequence>